<name>A0ABS0IZ85_9BACT</name>
<comment type="caution">
    <text evidence="2">The sequence shown here is derived from an EMBL/GenBank/DDBJ whole genome shotgun (WGS) entry which is preliminary data.</text>
</comment>
<protein>
    <submittedName>
        <fullName evidence="2">Uncharacterized protein</fullName>
    </submittedName>
</protein>
<proteinExistence type="predicted"/>
<evidence type="ECO:0000313" key="2">
    <source>
        <dbReference type="EMBL" id="MBG3875500.1"/>
    </source>
</evidence>
<gene>
    <name evidence="2" type="ORF">FVW20_00275</name>
</gene>
<sequence length="174" mass="18837">MTATRKQITKAVEALLKAALPTVEGRVYRSRVRHIQSKRLPAIGVYGLKEALDAKDTSPPRYTRDLTLAVEVVANGEGMDDTLNDLADAVEDALVADPTLGGLVQDLEMRGIEISLAEKGDELVGCARVDAGVWYERARQQPELDDFATGGVRWDLAPPDGATDAEDTIHPAQE</sequence>
<dbReference type="Proteomes" id="UP001194469">
    <property type="component" value="Unassembled WGS sequence"/>
</dbReference>
<reference evidence="2 3" key="1">
    <citation type="submission" date="2019-08" db="EMBL/GenBank/DDBJ databases">
        <authorList>
            <person name="Luo N."/>
        </authorList>
    </citation>
    <scope>NUCLEOTIDE SEQUENCE [LARGE SCALE GENOMIC DNA]</scope>
    <source>
        <strain evidence="2 3">NCIMB 9442</strain>
    </source>
</reference>
<organism evidence="2 3">
    <name type="scientific">Nitratidesulfovibrio oxamicus</name>
    <dbReference type="NCBI Taxonomy" id="32016"/>
    <lineage>
        <taxon>Bacteria</taxon>
        <taxon>Pseudomonadati</taxon>
        <taxon>Thermodesulfobacteriota</taxon>
        <taxon>Desulfovibrionia</taxon>
        <taxon>Desulfovibrionales</taxon>
        <taxon>Desulfovibrionaceae</taxon>
        <taxon>Nitratidesulfovibrio</taxon>
    </lineage>
</organism>
<accession>A0ABS0IZ85</accession>
<dbReference type="InterPro" id="IPR038512">
    <property type="entry name" value="GpU-like_sf"/>
</dbReference>
<dbReference type="Gene3D" id="3.30.70.1700">
    <property type="entry name" value="Phage minor tail protein U"/>
    <property type="match status" value="1"/>
</dbReference>
<evidence type="ECO:0000256" key="1">
    <source>
        <dbReference type="SAM" id="MobiDB-lite"/>
    </source>
</evidence>
<dbReference type="EMBL" id="VRYY01000006">
    <property type="protein sequence ID" value="MBG3875500.1"/>
    <property type="molecule type" value="Genomic_DNA"/>
</dbReference>
<evidence type="ECO:0000313" key="3">
    <source>
        <dbReference type="Proteomes" id="UP001194469"/>
    </source>
</evidence>
<dbReference type="RefSeq" id="WP_196607788.1">
    <property type="nucleotide sequence ID" value="NZ_VRYY01000006.1"/>
</dbReference>
<feature type="region of interest" description="Disordered" evidence="1">
    <location>
        <begin position="149"/>
        <end position="174"/>
    </location>
</feature>
<keyword evidence="3" id="KW-1185">Reference proteome</keyword>